<reference evidence="4" key="1">
    <citation type="journal article" date="2019" name="Int. J. Syst. Evol. Microbiol.">
        <title>The Global Catalogue of Microorganisms (GCM) 10K type strain sequencing project: providing services to taxonomists for standard genome sequencing and annotation.</title>
        <authorList>
            <consortium name="The Broad Institute Genomics Platform"/>
            <consortium name="The Broad Institute Genome Sequencing Center for Infectious Disease"/>
            <person name="Wu L."/>
            <person name="Ma J."/>
        </authorList>
    </citation>
    <scope>NUCLEOTIDE SEQUENCE [LARGE SCALE GENOMIC DNA]</scope>
    <source>
        <strain evidence="4">JCM 17705</strain>
    </source>
</reference>
<comment type="caution">
    <text evidence="3">The sequence shown here is derived from an EMBL/GenBank/DDBJ whole genome shotgun (WGS) entry which is preliminary data.</text>
</comment>
<gene>
    <name evidence="3" type="ORF">GCM10023149_36210</name>
</gene>
<sequence>MRSLKIYLIVTISLFVLYIVVQLNKPKPTNWKETYINTDKIPFGTFILYDRAKDIFPKSQIHAVREPVYNTLADTTLKNTAYVLIGGGIELSKPDYERLTAYIKAGNDVFIAVENFGTLFRKNLKIATDNKYDIANNDELVGFVNPALDPEKKYRVDRQAGNMYFSQLDTARALLLGQNTQHKANFVRFKFGKGSLYLISNPKLFSNYSLLKTQGAEYSAYALSYLNSPKQILWDEYYTQGTANEGSPMKVFLTNAELRWAYYITLGSLLLFVLYEVKRRQRIIPVIEPLKNSTVDFINVVGQVYYEQRDNQNIAHKKILYFLTHVRDRYLIKTNKLDNEFVNTFAAKSGIELNFVRDMVNYINYIAHQSQVSDSELIELNKLIEKFYTLSV</sequence>
<keyword evidence="4" id="KW-1185">Reference proteome</keyword>
<keyword evidence="1" id="KW-1133">Transmembrane helix</keyword>
<dbReference type="Proteomes" id="UP001500582">
    <property type="component" value="Unassembled WGS sequence"/>
</dbReference>
<feature type="domain" description="DUF4350" evidence="2">
    <location>
        <begin position="39"/>
        <end position="220"/>
    </location>
</feature>
<keyword evidence="1" id="KW-0472">Membrane</keyword>
<feature type="transmembrane region" description="Helical" evidence="1">
    <location>
        <begin position="7"/>
        <end position="24"/>
    </location>
</feature>
<dbReference type="EMBL" id="BAABFT010000010">
    <property type="protein sequence ID" value="GAA4330785.1"/>
    <property type="molecule type" value="Genomic_DNA"/>
</dbReference>
<name>A0ABP8GVZ6_9SPHI</name>
<evidence type="ECO:0000313" key="4">
    <source>
        <dbReference type="Proteomes" id="UP001500582"/>
    </source>
</evidence>
<feature type="transmembrane region" description="Helical" evidence="1">
    <location>
        <begin position="260"/>
        <end position="277"/>
    </location>
</feature>
<evidence type="ECO:0000313" key="3">
    <source>
        <dbReference type="EMBL" id="GAA4330785.1"/>
    </source>
</evidence>
<dbReference type="InterPro" id="IPR025646">
    <property type="entry name" value="DUF4350"/>
</dbReference>
<dbReference type="Pfam" id="PF14258">
    <property type="entry name" value="DUF4350"/>
    <property type="match status" value="1"/>
</dbReference>
<evidence type="ECO:0000259" key="2">
    <source>
        <dbReference type="Pfam" id="PF14258"/>
    </source>
</evidence>
<keyword evidence="1" id="KW-0812">Transmembrane</keyword>
<dbReference type="RefSeq" id="WP_345212560.1">
    <property type="nucleotide sequence ID" value="NZ_BAABFT010000010.1"/>
</dbReference>
<accession>A0ABP8GVZ6</accession>
<evidence type="ECO:0000256" key="1">
    <source>
        <dbReference type="SAM" id="Phobius"/>
    </source>
</evidence>
<organism evidence="3 4">
    <name type="scientific">Mucilaginibacter gynuensis</name>
    <dbReference type="NCBI Taxonomy" id="1302236"/>
    <lineage>
        <taxon>Bacteria</taxon>
        <taxon>Pseudomonadati</taxon>
        <taxon>Bacteroidota</taxon>
        <taxon>Sphingobacteriia</taxon>
        <taxon>Sphingobacteriales</taxon>
        <taxon>Sphingobacteriaceae</taxon>
        <taxon>Mucilaginibacter</taxon>
    </lineage>
</organism>
<protein>
    <recommendedName>
        <fullName evidence="2">DUF4350 domain-containing protein</fullName>
    </recommendedName>
</protein>
<proteinExistence type="predicted"/>